<evidence type="ECO:0000256" key="1">
    <source>
        <dbReference type="SAM" id="MobiDB-lite"/>
    </source>
</evidence>
<dbReference type="AlphaFoldDB" id="A0A1H3WY30"/>
<keyword evidence="4" id="KW-1185">Reference proteome</keyword>
<name>A0A1H3WY30_9EURY</name>
<sequence>MSVRGFTSRMAHSDPPEDTDPARWTVTVDGAVADAQTMSVPDLADVATATVAASTGCEGERPAEQWRGVRVGALLDRVAPDADASHALVHSSDEAFACGFELDRLRDAHLAVRLDGDPIPTDRGGPVRLLIDDADCWERVKWVTRIDVLDAPPGDADTARDVVPADD</sequence>
<evidence type="ECO:0000313" key="3">
    <source>
        <dbReference type="EMBL" id="SDZ92019.1"/>
    </source>
</evidence>
<organism evidence="3 4">
    <name type="scientific">Haloplanus vescus</name>
    <dbReference type="NCBI Taxonomy" id="555874"/>
    <lineage>
        <taxon>Archaea</taxon>
        <taxon>Methanobacteriati</taxon>
        <taxon>Methanobacteriota</taxon>
        <taxon>Stenosarchaea group</taxon>
        <taxon>Halobacteria</taxon>
        <taxon>Halobacteriales</taxon>
        <taxon>Haloferacaceae</taxon>
        <taxon>Haloplanus</taxon>
    </lineage>
</organism>
<protein>
    <submittedName>
        <fullName evidence="3">Oxidoreductase molybdopterin binding domain-containing protein</fullName>
    </submittedName>
</protein>
<dbReference type="Proteomes" id="UP000236755">
    <property type="component" value="Unassembled WGS sequence"/>
</dbReference>
<dbReference type="Pfam" id="PF00174">
    <property type="entry name" value="Oxidored_molyb"/>
    <property type="match status" value="1"/>
</dbReference>
<dbReference type="SUPFAM" id="SSF56524">
    <property type="entry name" value="Oxidoreductase molybdopterin-binding domain"/>
    <property type="match status" value="1"/>
</dbReference>
<accession>A0A1H3WY30</accession>
<evidence type="ECO:0000313" key="4">
    <source>
        <dbReference type="Proteomes" id="UP000236755"/>
    </source>
</evidence>
<dbReference type="EMBL" id="FNQT01000001">
    <property type="protein sequence ID" value="SDZ92019.1"/>
    <property type="molecule type" value="Genomic_DNA"/>
</dbReference>
<evidence type="ECO:0000259" key="2">
    <source>
        <dbReference type="Pfam" id="PF00174"/>
    </source>
</evidence>
<reference evidence="3 4" key="1">
    <citation type="submission" date="2016-10" db="EMBL/GenBank/DDBJ databases">
        <authorList>
            <person name="de Groot N.N."/>
        </authorList>
    </citation>
    <scope>NUCLEOTIDE SEQUENCE [LARGE SCALE GENOMIC DNA]</scope>
    <source>
        <strain evidence="3 4">CGMCC 1.8712</strain>
    </source>
</reference>
<feature type="region of interest" description="Disordered" evidence="1">
    <location>
        <begin position="1"/>
        <end position="23"/>
    </location>
</feature>
<dbReference type="InterPro" id="IPR000572">
    <property type="entry name" value="OxRdtase_Mopterin-bd_dom"/>
</dbReference>
<dbReference type="Gene3D" id="3.90.420.10">
    <property type="entry name" value="Oxidoreductase, molybdopterin-binding domain"/>
    <property type="match status" value="1"/>
</dbReference>
<proteinExistence type="predicted"/>
<dbReference type="InterPro" id="IPR036374">
    <property type="entry name" value="OxRdtase_Mopterin-bd_sf"/>
</dbReference>
<dbReference type="STRING" id="555874.SAMN04488065_1223"/>
<feature type="domain" description="Oxidoreductase molybdopterin-binding" evidence="2">
    <location>
        <begin position="13"/>
        <end position="152"/>
    </location>
</feature>
<gene>
    <name evidence="3" type="ORF">SAMN04488065_1223</name>
</gene>